<dbReference type="Gene3D" id="2.130.10.10">
    <property type="entry name" value="YVTN repeat-like/Quinoprotein amine dehydrogenase"/>
    <property type="match status" value="1"/>
</dbReference>
<dbReference type="InterPro" id="IPR008311">
    <property type="entry name" value="UCP028101"/>
</dbReference>
<feature type="chain" id="PRO_5045249471" evidence="1">
    <location>
        <begin position="25"/>
        <end position="385"/>
    </location>
</feature>
<evidence type="ECO:0000256" key="1">
    <source>
        <dbReference type="SAM" id="SignalP"/>
    </source>
</evidence>
<dbReference type="SUPFAM" id="SSF75011">
    <property type="entry name" value="3-carboxy-cis,cis-mucoante lactonizing enzyme"/>
    <property type="match status" value="1"/>
</dbReference>
<feature type="signal peptide" evidence="1">
    <location>
        <begin position="1"/>
        <end position="24"/>
    </location>
</feature>
<dbReference type="InterPro" id="IPR006311">
    <property type="entry name" value="TAT_signal"/>
</dbReference>
<organism evidence="2 3">
    <name type="scientific">Roseibium salinum</name>
    <dbReference type="NCBI Taxonomy" id="1604349"/>
    <lineage>
        <taxon>Bacteria</taxon>
        <taxon>Pseudomonadati</taxon>
        <taxon>Pseudomonadota</taxon>
        <taxon>Alphaproteobacteria</taxon>
        <taxon>Hyphomicrobiales</taxon>
        <taxon>Stappiaceae</taxon>
        <taxon>Roseibium</taxon>
    </lineage>
</organism>
<accession>A0ABT3R6W0</accession>
<gene>
    <name evidence="2" type="ORF">ON753_21855</name>
</gene>
<dbReference type="Pfam" id="PF07433">
    <property type="entry name" value="DUF1513"/>
    <property type="match status" value="1"/>
</dbReference>
<proteinExistence type="predicted"/>
<evidence type="ECO:0000313" key="2">
    <source>
        <dbReference type="EMBL" id="MCX2724983.1"/>
    </source>
</evidence>
<name>A0ABT3R6W0_9HYPH</name>
<keyword evidence="1" id="KW-0732">Signal</keyword>
<protein>
    <submittedName>
        <fullName evidence="2">DUF1513 domain-containing protein</fullName>
    </submittedName>
</protein>
<evidence type="ECO:0000313" key="3">
    <source>
        <dbReference type="Proteomes" id="UP001300261"/>
    </source>
</evidence>
<dbReference type="EMBL" id="JAPEVI010000003">
    <property type="protein sequence ID" value="MCX2724983.1"/>
    <property type="molecule type" value="Genomic_DNA"/>
</dbReference>
<dbReference type="RefSeq" id="WP_265965435.1">
    <property type="nucleotide sequence ID" value="NZ_JAPEVI010000003.1"/>
</dbReference>
<sequence>MAKRPSTARALSRRSFLSALGSLAALPAFGRSTLAESLLSREAAAGVPIFASAFRKANGDFGIAIVDDLGQILAEISLPGRGHGIAVAPDRSRFAAFARRPGTFAVVVRPFADTRPELLTSEPGRHFYGHGCFSADGRLLYAVENDYAATRGVIGVYDASGRETRRVGELETHGVGPHDILLSADGRTLIVANGGIETHPERGREKLNLGTMAPSVVFLDAGTGDLLASHALETSLHQLSLRHMALDGAGRVWVGGQFQGPESETPPLVAVFSRDEAPIPAAIPGPVASGLQNYIGSVTANAAGDVIATSAPRGGQTLFWHAGTGAFLGAQAIADGCGVAPIDQGSFLISDGNGALSLVSGPSAPAEVLSRPPGVSWDNHMFALS</sequence>
<dbReference type="PIRSF" id="PIRSF028101">
    <property type="entry name" value="UCP028101"/>
    <property type="match status" value="1"/>
</dbReference>
<keyword evidence="3" id="KW-1185">Reference proteome</keyword>
<reference evidence="2 3" key="1">
    <citation type="journal article" date="2016" name="Int. J. Syst. Evol. Microbiol.">
        <title>Labrenzia salina sp. nov., isolated from the rhizosphere of the halophyte Arthrocnemum macrostachyum.</title>
        <authorList>
            <person name="Camacho M."/>
            <person name="Redondo-Gomez S."/>
            <person name="Rodriguez-Llorente I."/>
            <person name="Rohde M."/>
            <person name="Sproer C."/>
            <person name="Schumann P."/>
            <person name="Klenk H.P."/>
            <person name="Montero-Calasanz M.D.C."/>
        </authorList>
    </citation>
    <scope>NUCLEOTIDE SEQUENCE [LARGE SCALE GENOMIC DNA]</scope>
    <source>
        <strain evidence="2 3">DSM 29163</strain>
    </source>
</reference>
<dbReference type="PROSITE" id="PS51318">
    <property type="entry name" value="TAT"/>
    <property type="match status" value="1"/>
</dbReference>
<dbReference type="Proteomes" id="UP001300261">
    <property type="component" value="Unassembled WGS sequence"/>
</dbReference>
<comment type="caution">
    <text evidence="2">The sequence shown here is derived from an EMBL/GenBank/DDBJ whole genome shotgun (WGS) entry which is preliminary data.</text>
</comment>
<dbReference type="InterPro" id="IPR015943">
    <property type="entry name" value="WD40/YVTN_repeat-like_dom_sf"/>
</dbReference>